<evidence type="ECO:0008006" key="4">
    <source>
        <dbReference type="Google" id="ProtNLM"/>
    </source>
</evidence>
<dbReference type="KEGG" id="chih:GWR21_21730"/>
<protein>
    <recommendedName>
        <fullName evidence="4">Tetratricopeptide repeat protein</fullName>
    </recommendedName>
</protein>
<reference evidence="2 3" key="1">
    <citation type="submission" date="2020-01" db="EMBL/GenBank/DDBJ databases">
        <title>Complete genome sequence of Chitinophaga sp. H33E-04 isolated from quinoa roots.</title>
        <authorList>
            <person name="Weon H.-Y."/>
            <person name="Lee S.A."/>
        </authorList>
    </citation>
    <scope>NUCLEOTIDE SEQUENCE [LARGE SCALE GENOMIC DNA]</scope>
    <source>
        <strain evidence="2 3">H33E-04</strain>
    </source>
</reference>
<keyword evidence="1" id="KW-0732">Signal</keyword>
<dbReference type="Proteomes" id="UP000476411">
    <property type="component" value="Chromosome"/>
</dbReference>
<evidence type="ECO:0000313" key="3">
    <source>
        <dbReference type="Proteomes" id="UP000476411"/>
    </source>
</evidence>
<evidence type="ECO:0000256" key="1">
    <source>
        <dbReference type="SAM" id="SignalP"/>
    </source>
</evidence>
<feature type="chain" id="PRO_5025583556" description="Tetratricopeptide repeat protein" evidence="1">
    <location>
        <begin position="21"/>
        <end position="215"/>
    </location>
</feature>
<organism evidence="2 3">
    <name type="scientific">Chitinophaga agri</name>
    <dbReference type="NCBI Taxonomy" id="2703787"/>
    <lineage>
        <taxon>Bacteria</taxon>
        <taxon>Pseudomonadati</taxon>
        <taxon>Bacteroidota</taxon>
        <taxon>Chitinophagia</taxon>
        <taxon>Chitinophagales</taxon>
        <taxon>Chitinophagaceae</taxon>
        <taxon>Chitinophaga</taxon>
    </lineage>
</organism>
<feature type="signal peptide" evidence="1">
    <location>
        <begin position="1"/>
        <end position="20"/>
    </location>
</feature>
<accession>A0A6B9ZIA3</accession>
<gene>
    <name evidence="2" type="ORF">GWR21_21730</name>
</gene>
<dbReference type="EMBL" id="CP048113">
    <property type="protein sequence ID" value="QHS62130.1"/>
    <property type="molecule type" value="Genomic_DNA"/>
</dbReference>
<sequence length="215" mass="23985">MKRILFSICLLVGLASFSMAQSAQYEGAMTKQVALLDDSTNFNPDKLLEIANTFERIGAAEKTQWLPFYYASYCYVMSSLMQKNNDKVDDLSDKAAVNIEQAEAISPKNDEISCVKSLIATSRIRVDPMSRGMKYGMESASLLVQANQINQENPRVYMLQGQSLFFTPEQFGGSKTEAKKKFEVALQKFSTFKPASSIAPHWGEAYTKGLLAQIK</sequence>
<dbReference type="RefSeq" id="WP_162333783.1">
    <property type="nucleotide sequence ID" value="NZ_CP048113.1"/>
</dbReference>
<name>A0A6B9ZIA3_9BACT</name>
<keyword evidence="3" id="KW-1185">Reference proteome</keyword>
<proteinExistence type="predicted"/>
<evidence type="ECO:0000313" key="2">
    <source>
        <dbReference type="EMBL" id="QHS62130.1"/>
    </source>
</evidence>
<dbReference type="AlphaFoldDB" id="A0A6B9ZIA3"/>